<gene>
    <name evidence="1" type="ORF">HGH92_27345</name>
</gene>
<dbReference type="InterPro" id="IPR046733">
    <property type="entry name" value="DUF6625"/>
</dbReference>
<dbReference type="PROSITE" id="PS51257">
    <property type="entry name" value="PROKAR_LIPOPROTEIN"/>
    <property type="match status" value="1"/>
</dbReference>
<name>A0A847S8L1_9BACT</name>
<dbReference type="Proteomes" id="UP000570474">
    <property type="component" value="Unassembled WGS sequence"/>
</dbReference>
<evidence type="ECO:0008006" key="3">
    <source>
        <dbReference type="Google" id="ProtNLM"/>
    </source>
</evidence>
<proteinExistence type="predicted"/>
<dbReference type="EMBL" id="JABAIA010000003">
    <property type="protein sequence ID" value="NLR68051.1"/>
    <property type="molecule type" value="Genomic_DNA"/>
</dbReference>
<comment type="caution">
    <text evidence="1">The sequence shown here is derived from an EMBL/GenBank/DDBJ whole genome shotgun (WGS) entry which is preliminary data.</text>
</comment>
<sequence>MTLVKKEHRIVLLSTYFGPTPWYFPYFVLSCRYNPGVDFLLFADHETGLELPPNVRFIKMTLEAFRRKATSVLGFDVVTTPQPYKICDLRPAFGLLFHEYVQEYDFWGQADTDILFGNIRKFLDDTILDNYDMICLRHDYISSWFTLYRNNERMNHLFKESSDYKKVFTTERYFNFDETNLTFFEFAHSVPYQQIPSEVESMTHLVKRLQEQGAVRAYFDMHAIEGRPGRMIWSKGQLIYKNQFEVLLYHLLEFKKVYQPKHRPEKVKDTFRISPARIY</sequence>
<protein>
    <recommendedName>
        <fullName evidence="3">Glycosyl transferase</fullName>
    </recommendedName>
</protein>
<dbReference type="RefSeq" id="WP_168873990.1">
    <property type="nucleotide sequence ID" value="NZ_JABAIA010000003.1"/>
</dbReference>
<dbReference type="Pfam" id="PF20330">
    <property type="entry name" value="DUF6625"/>
    <property type="match status" value="1"/>
</dbReference>
<organism evidence="1 2">
    <name type="scientific">Chitinophaga varians</name>
    <dbReference type="NCBI Taxonomy" id="2202339"/>
    <lineage>
        <taxon>Bacteria</taxon>
        <taxon>Pseudomonadati</taxon>
        <taxon>Bacteroidota</taxon>
        <taxon>Chitinophagia</taxon>
        <taxon>Chitinophagales</taxon>
        <taxon>Chitinophagaceae</taxon>
        <taxon>Chitinophaga</taxon>
    </lineage>
</organism>
<dbReference type="AlphaFoldDB" id="A0A847S8L1"/>
<keyword evidence="2" id="KW-1185">Reference proteome</keyword>
<evidence type="ECO:0000313" key="2">
    <source>
        <dbReference type="Proteomes" id="UP000570474"/>
    </source>
</evidence>
<accession>A0A847S8L1</accession>
<evidence type="ECO:0000313" key="1">
    <source>
        <dbReference type="EMBL" id="NLR68051.1"/>
    </source>
</evidence>
<reference evidence="1 2" key="1">
    <citation type="submission" date="2020-04" db="EMBL/GenBank/DDBJ databases">
        <authorList>
            <person name="Yin C."/>
        </authorList>
    </citation>
    <scope>NUCLEOTIDE SEQUENCE [LARGE SCALE GENOMIC DNA]</scope>
    <source>
        <strain evidence="1 2">Ae27</strain>
    </source>
</reference>